<dbReference type="EMBL" id="VSSQ01037748">
    <property type="protein sequence ID" value="MPM90516.1"/>
    <property type="molecule type" value="Genomic_DNA"/>
</dbReference>
<comment type="caution">
    <text evidence="1">The sequence shown here is derived from an EMBL/GenBank/DDBJ whole genome shotgun (WGS) entry which is preliminary data.</text>
</comment>
<name>A0A645DMG5_9ZZZZ</name>
<protein>
    <submittedName>
        <fullName evidence="1">Uncharacterized protein</fullName>
    </submittedName>
</protein>
<dbReference type="AlphaFoldDB" id="A0A645DMG5"/>
<sequence length="90" mass="10079">MVVECERIGSLPVDLVKGAVLDKSCYRSAVQVSKLVPAFYIVVCHRRRWVHVPYPNSIVVIVIDWLADAHTIGFHYSAFGTKVLLPGHHP</sequence>
<reference evidence="1" key="1">
    <citation type="submission" date="2019-08" db="EMBL/GenBank/DDBJ databases">
        <authorList>
            <person name="Kucharzyk K."/>
            <person name="Murdoch R.W."/>
            <person name="Higgins S."/>
            <person name="Loffler F."/>
        </authorList>
    </citation>
    <scope>NUCLEOTIDE SEQUENCE</scope>
</reference>
<organism evidence="1">
    <name type="scientific">bioreactor metagenome</name>
    <dbReference type="NCBI Taxonomy" id="1076179"/>
    <lineage>
        <taxon>unclassified sequences</taxon>
        <taxon>metagenomes</taxon>
        <taxon>ecological metagenomes</taxon>
    </lineage>
</organism>
<accession>A0A645DMG5</accession>
<evidence type="ECO:0000313" key="1">
    <source>
        <dbReference type="EMBL" id="MPM90516.1"/>
    </source>
</evidence>
<proteinExistence type="predicted"/>
<gene>
    <name evidence="1" type="ORF">SDC9_137637</name>
</gene>